<dbReference type="InterPro" id="IPR036291">
    <property type="entry name" value="NAD(P)-bd_dom_sf"/>
</dbReference>
<dbReference type="PANTHER" id="PTHR12286">
    <property type="entry name" value="SACCHAROPINE DEHYDROGENASE-LIKE OXIDOREDUCTASE"/>
    <property type="match status" value="1"/>
</dbReference>
<evidence type="ECO:0000313" key="3">
    <source>
        <dbReference type="EMBL" id="ESL09087.1"/>
    </source>
</evidence>
<name>A0A061J745_TRYRA</name>
<dbReference type="VEuPathDB" id="TriTrypDB:TRSC58_03200"/>
<dbReference type="Pfam" id="PF03435">
    <property type="entry name" value="Sacchrp_dh_NADP"/>
    <property type="match status" value="1"/>
</dbReference>
<sequence length="396" mass="42412">MSREFSLVVFGATGYTGKLVCEYLARLGSGNVGPWAIAGRNKEKLDELKRELGVDIAVLSADITNPSSLDRVCAGTSVLISCAGPFTQVGMPVVEACVRCRTHYVDSTGEYNFVRQVIERFHEEAKKQGVALVSCCAFDSVPGDLGNYVVRQGLGAQVDEVRAFYQLSGAGMSGGTARSVFALREACGPEDSDPYSLLPTDASRPVTAPTRRGVWYDASEKRLTGPFVMAATNERVVRRTNALLGYGGTYVEAQEGTLGVVAAATITRYLTAAVLAVPFLRRYIAEHWLPPVGAGPTQSQRELSWYKCVFVAVDRSGKALRRVILSDTRDAYTASGMYIAEGALSALQRTKEGTLGSGALTPMAAFGDVLLHRVRQAGVVMEVVEEATASMTAPAQ</sequence>
<dbReference type="InterPro" id="IPR051276">
    <property type="entry name" value="Saccharopine_DH-like_oxidrdct"/>
</dbReference>
<dbReference type="InterPro" id="IPR005097">
    <property type="entry name" value="Sacchrp_dh_NADP-bd"/>
</dbReference>
<evidence type="ECO:0000259" key="2">
    <source>
        <dbReference type="Pfam" id="PF03435"/>
    </source>
</evidence>
<dbReference type="GO" id="GO:0005811">
    <property type="term" value="C:lipid droplet"/>
    <property type="evidence" value="ECO:0007669"/>
    <property type="project" value="TreeGrafter"/>
</dbReference>
<proteinExistence type="inferred from homology"/>
<dbReference type="GO" id="GO:0009247">
    <property type="term" value="P:glycolipid biosynthetic process"/>
    <property type="evidence" value="ECO:0007669"/>
    <property type="project" value="TreeGrafter"/>
</dbReference>
<gene>
    <name evidence="3" type="ORF">TRSC58_03200</name>
</gene>
<dbReference type="AlphaFoldDB" id="A0A061J745"/>
<accession>A0A061J745</accession>
<dbReference type="GO" id="GO:0005739">
    <property type="term" value="C:mitochondrion"/>
    <property type="evidence" value="ECO:0007669"/>
    <property type="project" value="TreeGrafter"/>
</dbReference>
<dbReference type="OrthoDB" id="10268090at2759"/>
<dbReference type="SUPFAM" id="SSF51735">
    <property type="entry name" value="NAD(P)-binding Rossmann-fold domains"/>
    <property type="match status" value="1"/>
</dbReference>
<dbReference type="Proteomes" id="UP000031737">
    <property type="component" value="Unassembled WGS sequence"/>
</dbReference>
<reference evidence="3 4" key="1">
    <citation type="submission" date="2013-07" db="EMBL/GenBank/DDBJ databases">
        <authorList>
            <person name="Stoco P.H."/>
            <person name="Wagner G."/>
            <person name="Gerber A."/>
            <person name="Zaha A."/>
            <person name="Thompson C."/>
            <person name="Bartholomeu D.C."/>
            <person name="Luckemeyer D.D."/>
            <person name="Bahia D."/>
            <person name="Loreto E."/>
            <person name="Prestes E.B."/>
            <person name="Lima F.M."/>
            <person name="Rodrigues-Luiz G."/>
            <person name="Vallejo G.A."/>
            <person name="Filho J.F."/>
            <person name="Monteiro K.M."/>
            <person name="Tyler K.M."/>
            <person name="de Almeida L.G."/>
            <person name="Ortiz M.F."/>
            <person name="Siervo M.A."/>
            <person name="de Moraes M.H."/>
            <person name="Cunha O.L."/>
            <person name="Mendonca-Neto R."/>
            <person name="Silva R."/>
            <person name="Teixeira S.M."/>
            <person name="Murta S.M."/>
            <person name="Sincero T.C."/>
            <person name="Mendes T.A."/>
            <person name="Urmenyi T.P."/>
            <person name="Silva V.G."/>
            <person name="da Rocha W.D."/>
            <person name="Andersson B."/>
            <person name="Romanha A.J."/>
            <person name="Steindel M."/>
            <person name="de Vasconcelos A.T."/>
            <person name="Grisard E.C."/>
        </authorList>
    </citation>
    <scope>NUCLEOTIDE SEQUENCE [LARGE SCALE GENOMIC DNA]</scope>
    <source>
        <strain evidence="3 4">SC58</strain>
    </source>
</reference>
<keyword evidence="4" id="KW-1185">Reference proteome</keyword>
<evidence type="ECO:0000313" key="4">
    <source>
        <dbReference type="Proteomes" id="UP000031737"/>
    </source>
</evidence>
<dbReference type="PANTHER" id="PTHR12286:SF5">
    <property type="entry name" value="SACCHAROPINE DEHYDROGENASE-LIKE OXIDOREDUCTASE"/>
    <property type="match status" value="1"/>
</dbReference>
<dbReference type="Gene3D" id="3.40.50.720">
    <property type="entry name" value="NAD(P)-binding Rossmann-like Domain"/>
    <property type="match status" value="1"/>
</dbReference>
<comment type="similarity">
    <text evidence="1">Belongs to the saccharopine dehydrogenase family.</text>
</comment>
<feature type="domain" description="Saccharopine dehydrogenase NADP binding" evidence="2">
    <location>
        <begin position="8"/>
        <end position="133"/>
    </location>
</feature>
<organism evidence="3 4">
    <name type="scientific">Trypanosoma rangeli SC58</name>
    <dbReference type="NCBI Taxonomy" id="429131"/>
    <lineage>
        <taxon>Eukaryota</taxon>
        <taxon>Discoba</taxon>
        <taxon>Euglenozoa</taxon>
        <taxon>Kinetoplastea</taxon>
        <taxon>Metakinetoplastina</taxon>
        <taxon>Trypanosomatida</taxon>
        <taxon>Trypanosomatidae</taxon>
        <taxon>Trypanosoma</taxon>
        <taxon>Herpetosoma</taxon>
    </lineage>
</organism>
<protein>
    <recommendedName>
        <fullName evidence="2">Saccharopine dehydrogenase NADP binding domain-containing protein</fullName>
    </recommendedName>
</protein>
<evidence type="ECO:0000256" key="1">
    <source>
        <dbReference type="ARBA" id="ARBA00038048"/>
    </source>
</evidence>
<dbReference type="GO" id="GO:0005886">
    <property type="term" value="C:plasma membrane"/>
    <property type="evidence" value="ECO:0007669"/>
    <property type="project" value="TreeGrafter"/>
</dbReference>
<dbReference type="EMBL" id="AUPL01003200">
    <property type="protein sequence ID" value="ESL09087.1"/>
    <property type="molecule type" value="Genomic_DNA"/>
</dbReference>
<comment type="caution">
    <text evidence="3">The sequence shown here is derived from an EMBL/GenBank/DDBJ whole genome shotgun (WGS) entry which is preliminary data.</text>
</comment>